<evidence type="ECO:0000256" key="6">
    <source>
        <dbReference type="HAMAP-Rule" id="MF_00735"/>
    </source>
</evidence>
<keyword evidence="4 6" id="KW-0808">Transferase</keyword>
<protein>
    <recommendedName>
        <fullName evidence="6">Ribosomal protein L11 methyltransferase</fullName>
        <shortName evidence="6">L11 Mtase</shortName>
        <ecNumber evidence="6">2.1.1.-</ecNumber>
    </recommendedName>
</protein>
<evidence type="ECO:0000256" key="3">
    <source>
        <dbReference type="ARBA" id="ARBA00022603"/>
    </source>
</evidence>
<comment type="caution">
    <text evidence="7">The sequence shown here is derived from an EMBL/GenBank/DDBJ whole genome shotgun (WGS) entry which is preliminary data.</text>
</comment>
<dbReference type="InterPro" id="IPR004498">
    <property type="entry name" value="Ribosomal_PrmA_MeTrfase"/>
</dbReference>
<dbReference type="GO" id="GO:0008168">
    <property type="term" value="F:methyltransferase activity"/>
    <property type="evidence" value="ECO:0007669"/>
    <property type="project" value="UniProtKB-KW"/>
</dbReference>
<dbReference type="SUPFAM" id="SSF53335">
    <property type="entry name" value="S-adenosyl-L-methionine-dependent methyltransferases"/>
    <property type="match status" value="1"/>
</dbReference>
<dbReference type="GO" id="GO:0005840">
    <property type="term" value="C:ribosome"/>
    <property type="evidence" value="ECO:0007669"/>
    <property type="project" value="UniProtKB-KW"/>
</dbReference>
<keyword evidence="7" id="KW-0687">Ribonucleoprotein</keyword>
<dbReference type="Pfam" id="PF06325">
    <property type="entry name" value="PrmA"/>
    <property type="match status" value="1"/>
</dbReference>
<comment type="similarity">
    <text evidence="1 6">Belongs to the methyltransferase superfamily. PrmA family.</text>
</comment>
<feature type="binding site" evidence="6">
    <location>
        <position position="175"/>
    </location>
    <ligand>
        <name>S-adenosyl-L-methionine</name>
        <dbReference type="ChEBI" id="CHEBI:59789"/>
    </ligand>
</feature>
<dbReference type="PANTHER" id="PTHR43648:SF1">
    <property type="entry name" value="ELECTRON TRANSFER FLAVOPROTEIN BETA SUBUNIT LYSINE METHYLTRANSFERASE"/>
    <property type="match status" value="1"/>
</dbReference>
<evidence type="ECO:0000313" key="7">
    <source>
        <dbReference type="EMBL" id="KMQ80873.1"/>
    </source>
</evidence>
<dbReference type="PANTHER" id="PTHR43648">
    <property type="entry name" value="ELECTRON TRANSFER FLAVOPROTEIN BETA SUBUNIT LYSINE METHYLTRANSFERASE"/>
    <property type="match status" value="1"/>
</dbReference>
<keyword evidence="2 6" id="KW-0963">Cytoplasm</keyword>
<reference evidence="7 8" key="1">
    <citation type="submission" date="2015-06" db="EMBL/GenBank/DDBJ databases">
        <title>Comparative genomics of Burkholderia leaf nodule symbionts.</title>
        <authorList>
            <person name="Carlier A."/>
            <person name="Eberl L."/>
            <person name="Pinto-Carbo M."/>
        </authorList>
    </citation>
    <scope>NUCLEOTIDE SEQUENCE [LARGE SCALE GENOMIC DNA]</scope>
    <source>
        <strain evidence="7 8">UZHbot3</strain>
    </source>
</reference>
<gene>
    <name evidence="6" type="primary">prmA</name>
    <name evidence="7" type="ORF">BPMI_00357</name>
</gene>
<feature type="binding site" evidence="6">
    <location>
        <position position="197"/>
    </location>
    <ligand>
        <name>S-adenosyl-L-methionine</name>
        <dbReference type="ChEBI" id="CHEBI:59789"/>
    </ligand>
</feature>
<feature type="binding site" evidence="6">
    <location>
        <position position="154"/>
    </location>
    <ligand>
        <name>S-adenosyl-L-methionine</name>
        <dbReference type="ChEBI" id="CHEBI:59789"/>
    </ligand>
</feature>
<keyword evidence="3 6" id="KW-0489">Methyltransferase</keyword>
<evidence type="ECO:0000256" key="5">
    <source>
        <dbReference type="ARBA" id="ARBA00022691"/>
    </source>
</evidence>
<dbReference type="EC" id="2.1.1.-" evidence="6"/>
<dbReference type="Gene3D" id="3.40.50.150">
    <property type="entry name" value="Vaccinia Virus protein VP39"/>
    <property type="match status" value="1"/>
</dbReference>
<proteinExistence type="inferred from homology"/>
<feature type="binding site" evidence="6">
    <location>
        <position position="236"/>
    </location>
    <ligand>
        <name>S-adenosyl-L-methionine</name>
        <dbReference type="ChEBI" id="CHEBI:59789"/>
    </ligand>
</feature>
<comment type="catalytic activity">
    <reaction evidence="6">
        <text>L-lysyl-[protein] + 3 S-adenosyl-L-methionine = N(6),N(6),N(6)-trimethyl-L-lysyl-[protein] + 3 S-adenosyl-L-homocysteine + 3 H(+)</text>
        <dbReference type="Rhea" id="RHEA:54192"/>
        <dbReference type="Rhea" id="RHEA-COMP:9752"/>
        <dbReference type="Rhea" id="RHEA-COMP:13826"/>
        <dbReference type="ChEBI" id="CHEBI:15378"/>
        <dbReference type="ChEBI" id="CHEBI:29969"/>
        <dbReference type="ChEBI" id="CHEBI:57856"/>
        <dbReference type="ChEBI" id="CHEBI:59789"/>
        <dbReference type="ChEBI" id="CHEBI:61961"/>
    </reaction>
</comment>
<evidence type="ECO:0000256" key="2">
    <source>
        <dbReference type="ARBA" id="ARBA00022490"/>
    </source>
</evidence>
<name>A0ABR5HP63_9BURK</name>
<evidence type="ECO:0000256" key="4">
    <source>
        <dbReference type="ARBA" id="ARBA00022679"/>
    </source>
</evidence>
<evidence type="ECO:0000313" key="8">
    <source>
        <dbReference type="Proteomes" id="UP000242951"/>
    </source>
</evidence>
<keyword evidence="5 6" id="KW-0949">S-adenosyl-L-methionine</keyword>
<dbReference type="GO" id="GO:0032259">
    <property type="term" value="P:methylation"/>
    <property type="evidence" value="ECO:0007669"/>
    <property type="project" value="UniProtKB-KW"/>
</dbReference>
<sequence length="383" mass="41731">MNMSYRELIAELDREHAKALSDVLLDIGALSVSVEDTDADTPDEQPLFGEPGLVPEKSGWNRSRVVALLPEDADPAVLLTAASNEIGLTATSSFAVREVEKQDWVRLTQSQFDPISIGERIWVVPSWHDAPDPNAFVLELDPGLAFGTGSHPTTRLCMEWLEQHVKLGKSLLDYGCGSGILAILAKKCGAEPVHGIDIDSQAVESARQNSERNCAEVTYGLPDECLAGEFDIVVANILSNPLKLMASMLASKVKPGGRIALSGVLVRQAEKSRWRMRSGSTSASGASTKAGCALSELAAKAFRIAPSSNFGREAWHLSWRWQPAAHTAKPPSSWTRICSRRMMAACAAVTARKYSMPRITGSNWRRKKTCWTRSSTHPLSMTM</sequence>
<dbReference type="InterPro" id="IPR050078">
    <property type="entry name" value="Ribosomal_L11_MeTrfase_PrmA"/>
</dbReference>
<dbReference type="CDD" id="cd02440">
    <property type="entry name" value="AdoMet_MTases"/>
    <property type="match status" value="1"/>
</dbReference>
<keyword evidence="7" id="KW-0689">Ribosomal protein</keyword>
<comment type="function">
    <text evidence="6">Methylates ribosomal protein L11.</text>
</comment>
<dbReference type="Proteomes" id="UP000242951">
    <property type="component" value="Unassembled WGS sequence"/>
</dbReference>
<dbReference type="InterPro" id="IPR029063">
    <property type="entry name" value="SAM-dependent_MTases_sf"/>
</dbReference>
<dbReference type="HAMAP" id="MF_00735">
    <property type="entry name" value="Methyltr_PrmA"/>
    <property type="match status" value="1"/>
</dbReference>
<dbReference type="NCBIfam" id="TIGR00406">
    <property type="entry name" value="prmA"/>
    <property type="match status" value="1"/>
</dbReference>
<evidence type="ECO:0000256" key="1">
    <source>
        <dbReference type="ARBA" id="ARBA00009741"/>
    </source>
</evidence>
<comment type="subcellular location">
    <subcellularLocation>
        <location evidence="6">Cytoplasm</location>
    </subcellularLocation>
</comment>
<accession>A0ABR5HP63</accession>
<organism evidence="7 8">
    <name type="scientific">Candidatus Burkholderia pumila</name>
    <dbReference type="NCBI Taxonomy" id="1090375"/>
    <lineage>
        <taxon>Bacteria</taxon>
        <taxon>Pseudomonadati</taxon>
        <taxon>Pseudomonadota</taxon>
        <taxon>Betaproteobacteria</taxon>
        <taxon>Burkholderiales</taxon>
        <taxon>Burkholderiaceae</taxon>
        <taxon>Burkholderia</taxon>
    </lineage>
</organism>
<keyword evidence="8" id="KW-1185">Reference proteome</keyword>
<dbReference type="EMBL" id="LELG01000032">
    <property type="protein sequence ID" value="KMQ80873.1"/>
    <property type="molecule type" value="Genomic_DNA"/>
</dbReference>